<dbReference type="Proteomes" id="UP000094569">
    <property type="component" value="Unassembled WGS sequence"/>
</dbReference>
<organism evidence="4 5">
    <name type="scientific">Aspergillus cristatus</name>
    <name type="common">Chinese Fuzhuan brick tea-fermentation fungus</name>
    <name type="synonym">Eurotium cristatum</name>
    <dbReference type="NCBI Taxonomy" id="573508"/>
    <lineage>
        <taxon>Eukaryota</taxon>
        <taxon>Fungi</taxon>
        <taxon>Dikarya</taxon>
        <taxon>Ascomycota</taxon>
        <taxon>Pezizomycotina</taxon>
        <taxon>Eurotiomycetes</taxon>
        <taxon>Eurotiomycetidae</taxon>
        <taxon>Eurotiales</taxon>
        <taxon>Aspergillaceae</taxon>
        <taxon>Aspergillus</taxon>
        <taxon>Aspergillus subgen. Aspergillus</taxon>
    </lineage>
</organism>
<dbReference type="InterPro" id="IPR021842">
    <property type="entry name" value="DUF3435"/>
</dbReference>
<dbReference type="STRING" id="573508.A0A1E3BJH5"/>
<feature type="compositionally biased region" description="Polar residues" evidence="1">
    <location>
        <begin position="704"/>
        <end position="716"/>
    </location>
</feature>
<evidence type="ECO:0000256" key="1">
    <source>
        <dbReference type="SAM" id="MobiDB-lite"/>
    </source>
</evidence>
<feature type="signal peptide" evidence="3">
    <location>
        <begin position="1"/>
        <end position="32"/>
    </location>
</feature>
<protein>
    <recommendedName>
        <fullName evidence="6">Ndc10 domain-containing protein</fullName>
    </recommendedName>
</protein>
<dbReference type="VEuPathDB" id="FungiDB:SI65_04186"/>
<name>A0A1E3BJH5_ASPCR</name>
<evidence type="ECO:0000256" key="2">
    <source>
        <dbReference type="SAM" id="Phobius"/>
    </source>
</evidence>
<proteinExistence type="predicted"/>
<dbReference type="EMBL" id="JXNT01000003">
    <property type="protein sequence ID" value="ODM21133.1"/>
    <property type="molecule type" value="Genomic_DNA"/>
</dbReference>
<feature type="transmembrane region" description="Helical" evidence="2">
    <location>
        <begin position="109"/>
        <end position="128"/>
    </location>
</feature>
<dbReference type="PANTHER" id="PTHR37535">
    <property type="entry name" value="FLUG DOMAIN PROTEIN"/>
    <property type="match status" value="1"/>
</dbReference>
<keyword evidence="5" id="KW-1185">Reference proteome</keyword>
<dbReference type="Pfam" id="PF11917">
    <property type="entry name" value="DUF3435"/>
    <property type="match status" value="1"/>
</dbReference>
<dbReference type="OrthoDB" id="4505882at2759"/>
<comment type="caution">
    <text evidence="4">The sequence shown here is derived from an EMBL/GenBank/DDBJ whole genome shotgun (WGS) entry which is preliminary data.</text>
</comment>
<feature type="compositionally biased region" description="Basic and acidic residues" evidence="1">
    <location>
        <begin position="726"/>
        <end position="738"/>
    </location>
</feature>
<keyword evidence="2" id="KW-0812">Transmembrane</keyword>
<feature type="chain" id="PRO_5009123731" description="Ndc10 domain-containing protein" evidence="3">
    <location>
        <begin position="33"/>
        <end position="780"/>
    </location>
</feature>
<evidence type="ECO:0000256" key="3">
    <source>
        <dbReference type="SAM" id="SignalP"/>
    </source>
</evidence>
<dbReference type="AlphaFoldDB" id="A0A1E3BJH5"/>
<keyword evidence="2" id="KW-0472">Membrane</keyword>
<feature type="transmembrane region" description="Helical" evidence="2">
    <location>
        <begin position="167"/>
        <end position="186"/>
    </location>
</feature>
<sequence>MLFFLQSFSEKRNTSHLIMNLSLALLLQILSASKTSSAGTSTRLQAVGGFKNAMTSKIVQEDWSEIYSWIKKALTANKVIEDVKKQKFNFTRDDFQNTTSSLWTHDSLIFIYGLLKIFILFALQVYLFTGARIGAFVPEHKYRNQRGLHYRHIKLVLFHSANEPWRFATGIFLLVIALADGALFGIESVEDLAEFDLRESGLSQIPLQWKEAALNKPIFRNITARGPQGVALNKERFCYFLCQILVMAGYSKNATIHDIHRALSQKIEGQHGSASVSQIYAHRSAGTYPEHYQAHCSSIDTVSDVLGEEEEMYHIEYFQGYEQFQEVSLPRELPAGQKEAIIGRPELVAMREHIEQLLADKASSVDIDFERQEYRKALISIQLSELHCYQAQWVQERRDWRIVSRGKANPEYLESNSCSCALALIMPELGCIAETLSSAEPLSFDKKLLFTKHLLTQCHCDYDVIFLPNEAPTDNGQCPVNGCRVDVQKKRAAKTEPACVEEKVQEPKLKKIRFQHYKPPHQHLETPDSHEWSMTIQAPAPVPAQASSTFWEYPCPPSYPSSDALSSLASKSSTADISTPTSPLSSLCTTPDLELIDPRILDPLWSGSGGPLFINGTCDASNHTTCTDDGDKYIIQEITDDLAMSHLDAVHVDNHQLESEGSRVNADTASNTSAAPDNVHPPSPDVAPRDELPDRPFAGCGQKPSFTNSICETPSASEGPVTRARARAEQTRDVDKPKTVSKRQHWFTPTERETLQALKDQGLVWNQIKSYFPQKPINSL</sequence>
<keyword evidence="3" id="KW-0732">Signal</keyword>
<evidence type="ECO:0008006" key="6">
    <source>
        <dbReference type="Google" id="ProtNLM"/>
    </source>
</evidence>
<feature type="compositionally biased region" description="Polar residues" evidence="1">
    <location>
        <begin position="665"/>
        <end position="675"/>
    </location>
</feature>
<evidence type="ECO:0000313" key="4">
    <source>
        <dbReference type="EMBL" id="ODM21133.1"/>
    </source>
</evidence>
<gene>
    <name evidence="4" type="ORF">SI65_04186</name>
</gene>
<evidence type="ECO:0000313" key="5">
    <source>
        <dbReference type="Proteomes" id="UP000094569"/>
    </source>
</evidence>
<dbReference type="PANTHER" id="PTHR37535:SF3">
    <property type="entry name" value="FLUG DOMAIN-CONTAINING PROTEIN"/>
    <property type="match status" value="1"/>
</dbReference>
<accession>A0A1E3BJH5</accession>
<reference evidence="4 5" key="1">
    <citation type="journal article" date="2016" name="BMC Genomics">
        <title>Comparative genomic and transcriptomic analyses of the Fuzhuan brick tea-fermentation fungus Aspergillus cristatus.</title>
        <authorList>
            <person name="Ge Y."/>
            <person name="Wang Y."/>
            <person name="Liu Y."/>
            <person name="Tan Y."/>
            <person name="Ren X."/>
            <person name="Zhang X."/>
            <person name="Hyde K.D."/>
            <person name="Liu Y."/>
            <person name="Liu Z."/>
        </authorList>
    </citation>
    <scope>NUCLEOTIDE SEQUENCE [LARGE SCALE GENOMIC DNA]</scope>
    <source>
        <strain evidence="4 5">GZAAS20.1005</strain>
    </source>
</reference>
<feature type="region of interest" description="Disordered" evidence="1">
    <location>
        <begin position="657"/>
        <end position="747"/>
    </location>
</feature>
<keyword evidence="2" id="KW-1133">Transmembrane helix</keyword>